<protein>
    <submittedName>
        <fullName evidence="3">Universal stress protein</fullName>
    </submittedName>
</protein>
<dbReference type="Proteomes" id="UP001166304">
    <property type="component" value="Unassembled WGS sequence"/>
</dbReference>
<dbReference type="EMBL" id="JAHQXE010000006">
    <property type="protein sequence ID" value="MBV0903527.1"/>
    <property type="molecule type" value="Genomic_DNA"/>
</dbReference>
<dbReference type="CDD" id="cd00293">
    <property type="entry name" value="USP-like"/>
    <property type="match status" value="1"/>
</dbReference>
<evidence type="ECO:0000313" key="4">
    <source>
        <dbReference type="Proteomes" id="UP001166304"/>
    </source>
</evidence>
<gene>
    <name evidence="3" type="ORF">KTS37_17225</name>
</gene>
<comment type="caution">
    <text evidence="3">The sequence shown here is derived from an EMBL/GenBank/DDBJ whole genome shotgun (WGS) entry which is preliminary data.</text>
</comment>
<name>A0AA41G396_9EURY</name>
<sequence length="142" mass="14935">MVLVAAIDDSDQTEAVLSEANRLADDLDTSVHAVHVVSRADLSSIAETAVEGQELVENAEVQDIGRDIVAERTDAATAESIQTTVRVGDPATQVVEYASSVDARYVVVGGRNRSPTGKALFGSVTQQVLFESPVPVLSVAVE</sequence>
<reference evidence="3" key="1">
    <citation type="submission" date="2021-06" db="EMBL/GenBank/DDBJ databases">
        <title>New haloarchaea isolates fom saline soil.</title>
        <authorList>
            <person name="Duran-Viseras A."/>
            <person name="Sanchez-Porro C.S."/>
            <person name="Ventosa A."/>
        </authorList>
    </citation>
    <scope>NUCLEOTIDE SEQUENCE</scope>
    <source>
        <strain evidence="3">JCM 18369</strain>
    </source>
</reference>
<dbReference type="PANTHER" id="PTHR46268:SF6">
    <property type="entry name" value="UNIVERSAL STRESS PROTEIN UP12"/>
    <property type="match status" value="1"/>
</dbReference>
<evidence type="ECO:0000259" key="2">
    <source>
        <dbReference type="Pfam" id="PF00582"/>
    </source>
</evidence>
<dbReference type="InterPro" id="IPR006016">
    <property type="entry name" value="UspA"/>
</dbReference>
<dbReference type="Gene3D" id="3.40.50.620">
    <property type="entry name" value="HUPs"/>
    <property type="match status" value="1"/>
</dbReference>
<dbReference type="AlphaFoldDB" id="A0AA41G396"/>
<proteinExistence type="inferred from homology"/>
<comment type="similarity">
    <text evidence="1">Belongs to the universal stress protein A family.</text>
</comment>
<accession>A0AA41G396</accession>
<dbReference type="PANTHER" id="PTHR46268">
    <property type="entry name" value="STRESS RESPONSE PROTEIN NHAX"/>
    <property type="match status" value="1"/>
</dbReference>
<evidence type="ECO:0000256" key="1">
    <source>
        <dbReference type="ARBA" id="ARBA00008791"/>
    </source>
</evidence>
<dbReference type="RefSeq" id="WP_162414584.1">
    <property type="nucleotide sequence ID" value="NZ_JAHQXE010000006.1"/>
</dbReference>
<keyword evidence="4" id="KW-1185">Reference proteome</keyword>
<organism evidence="3 4">
    <name type="scientific">Haloarcula salina</name>
    <dbReference type="NCBI Taxonomy" id="1429914"/>
    <lineage>
        <taxon>Archaea</taxon>
        <taxon>Methanobacteriati</taxon>
        <taxon>Methanobacteriota</taxon>
        <taxon>Stenosarchaea group</taxon>
        <taxon>Halobacteria</taxon>
        <taxon>Halobacteriales</taxon>
        <taxon>Haloarculaceae</taxon>
        <taxon>Haloarcula</taxon>
    </lineage>
</organism>
<feature type="domain" description="UspA" evidence="2">
    <location>
        <begin position="3"/>
        <end position="139"/>
    </location>
</feature>
<dbReference type="SUPFAM" id="SSF52402">
    <property type="entry name" value="Adenine nucleotide alpha hydrolases-like"/>
    <property type="match status" value="1"/>
</dbReference>
<dbReference type="InterPro" id="IPR014729">
    <property type="entry name" value="Rossmann-like_a/b/a_fold"/>
</dbReference>
<evidence type="ECO:0000313" key="3">
    <source>
        <dbReference type="EMBL" id="MBV0903527.1"/>
    </source>
</evidence>
<dbReference type="Pfam" id="PF00582">
    <property type="entry name" value="Usp"/>
    <property type="match status" value="1"/>
</dbReference>